<dbReference type="SUPFAM" id="SSF55120">
    <property type="entry name" value="Pseudouridine synthase"/>
    <property type="match status" value="1"/>
</dbReference>
<evidence type="ECO:0000256" key="2">
    <source>
        <dbReference type="ARBA" id="ARBA00023235"/>
    </source>
</evidence>
<dbReference type="Gene3D" id="3.30.70.580">
    <property type="entry name" value="Pseudouridine synthase I, catalytic domain, N-terminal subdomain"/>
    <property type="match status" value="1"/>
</dbReference>
<sequence>MPKLILLNKPYGVICQFSPSPPHQCLADYVSVKDVYAAGRLDTDSEGLLLLTDNGPLQHKITDPKHKLVKTYWVQVEGIPDDAALQALRAGGLDLGDFKTLPAEARVIEQPEIVWPRVPPIRERAAIPTSWLEIKISEGKNRQVRRMTAKVGYPTLRLIRYAIGSYTLDGVELGQMQTITVAPVHVPNPNPKPAGKPKQRGRRGPNKVR</sequence>
<feature type="compositionally biased region" description="Basic residues" evidence="4">
    <location>
        <begin position="195"/>
        <end position="209"/>
    </location>
</feature>
<dbReference type="Pfam" id="PF00849">
    <property type="entry name" value="PseudoU_synth_2"/>
    <property type="match status" value="1"/>
</dbReference>
<keyword evidence="2 3" id="KW-0413">Isomerase</keyword>
<dbReference type="Gene3D" id="3.30.70.1560">
    <property type="entry name" value="Alpha-L RNA-binding motif"/>
    <property type="match status" value="1"/>
</dbReference>
<feature type="domain" description="Pseudouridine synthase RsuA/RluA-like" evidence="5">
    <location>
        <begin position="4"/>
        <end position="149"/>
    </location>
</feature>
<dbReference type="EMBL" id="CP081150">
    <property type="protein sequence ID" value="QZA76932.1"/>
    <property type="molecule type" value="Genomic_DNA"/>
</dbReference>
<proteinExistence type="inferred from homology"/>
<dbReference type="InterPro" id="IPR006145">
    <property type="entry name" value="PsdUridine_synth_RsuA/RluA"/>
</dbReference>
<accession>A0ABX8Z2W9</accession>
<evidence type="ECO:0000256" key="4">
    <source>
        <dbReference type="SAM" id="MobiDB-lite"/>
    </source>
</evidence>
<gene>
    <name evidence="6" type="ORF">K4H28_11480</name>
</gene>
<evidence type="ECO:0000256" key="3">
    <source>
        <dbReference type="RuleBase" id="RU003887"/>
    </source>
</evidence>
<dbReference type="NCBIfam" id="TIGR00093">
    <property type="entry name" value="pseudouridine synthase"/>
    <property type="match status" value="1"/>
</dbReference>
<dbReference type="InterPro" id="IPR000748">
    <property type="entry name" value="PsdUridine_synth_RsuA/RluB/E/F"/>
</dbReference>
<dbReference type="PANTHER" id="PTHR47683">
    <property type="entry name" value="PSEUDOURIDINE SYNTHASE FAMILY PROTEIN-RELATED"/>
    <property type="match status" value="1"/>
</dbReference>
<evidence type="ECO:0000256" key="1">
    <source>
        <dbReference type="ARBA" id="ARBA00008348"/>
    </source>
</evidence>
<dbReference type="InterPro" id="IPR042092">
    <property type="entry name" value="PsdUridine_s_RsuA/RluB/E/F_cat"/>
</dbReference>
<dbReference type="InterPro" id="IPR050343">
    <property type="entry name" value="RsuA_PseudoU_synthase"/>
</dbReference>
<comment type="similarity">
    <text evidence="1 3">Belongs to the pseudouridine synthase RsuA family.</text>
</comment>
<dbReference type="InterPro" id="IPR018496">
    <property type="entry name" value="PsdUridine_synth_RsuA/RluB_CS"/>
</dbReference>
<feature type="region of interest" description="Disordered" evidence="4">
    <location>
        <begin position="183"/>
        <end position="209"/>
    </location>
</feature>
<dbReference type="Proteomes" id="UP000825679">
    <property type="component" value="Chromosome"/>
</dbReference>
<dbReference type="PROSITE" id="PS01149">
    <property type="entry name" value="PSI_RSU"/>
    <property type="match status" value="1"/>
</dbReference>
<dbReference type="InterPro" id="IPR020094">
    <property type="entry name" value="TruA/RsuA/RluB/E/F_N"/>
</dbReference>
<evidence type="ECO:0000259" key="5">
    <source>
        <dbReference type="Pfam" id="PF00849"/>
    </source>
</evidence>
<evidence type="ECO:0000313" key="7">
    <source>
        <dbReference type="Proteomes" id="UP000825679"/>
    </source>
</evidence>
<dbReference type="PANTHER" id="PTHR47683:SF2">
    <property type="entry name" value="RNA-BINDING S4 DOMAIN-CONTAINING PROTEIN"/>
    <property type="match status" value="1"/>
</dbReference>
<keyword evidence="7" id="KW-1185">Reference proteome</keyword>
<reference evidence="6 7" key="1">
    <citation type="submission" date="2021-08" db="EMBL/GenBank/DDBJ databases">
        <title>complete genome sequencing of Deefgea sp. D25.</title>
        <authorList>
            <person name="Bae J.-W."/>
            <person name="Gim D.-H."/>
        </authorList>
    </citation>
    <scope>NUCLEOTIDE SEQUENCE [LARGE SCALE GENOMIC DNA]</scope>
    <source>
        <strain evidence="6 7">D25</strain>
    </source>
</reference>
<dbReference type="RefSeq" id="WP_221005331.1">
    <property type="nucleotide sequence ID" value="NZ_CP081150.1"/>
</dbReference>
<dbReference type="EC" id="5.4.99.-" evidence="3"/>
<name>A0ABX8Z2W9_9NEIS</name>
<protein>
    <recommendedName>
        <fullName evidence="3">Pseudouridine synthase</fullName>
        <ecNumber evidence="3">5.4.99.-</ecNumber>
    </recommendedName>
</protein>
<organism evidence="6 7">
    <name type="scientific">Deefgea tanakiae</name>
    <dbReference type="NCBI Taxonomy" id="2865840"/>
    <lineage>
        <taxon>Bacteria</taxon>
        <taxon>Pseudomonadati</taxon>
        <taxon>Pseudomonadota</taxon>
        <taxon>Betaproteobacteria</taxon>
        <taxon>Neisseriales</taxon>
        <taxon>Chitinibacteraceae</taxon>
        <taxon>Deefgea</taxon>
    </lineage>
</organism>
<evidence type="ECO:0000313" key="6">
    <source>
        <dbReference type="EMBL" id="QZA76932.1"/>
    </source>
</evidence>
<dbReference type="InterPro" id="IPR020103">
    <property type="entry name" value="PsdUridine_synth_cat_dom_sf"/>
</dbReference>